<name>A0A5J4V4I6_9EUKA</name>
<evidence type="ECO:0000256" key="1">
    <source>
        <dbReference type="SAM" id="Coils"/>
    </source>
</evidence>
<dbReference type="AlphaFoldDB" id="A0A5J4V4I6"/>
<feature type="coiled-coil region" evidence="1">
    <location>
        <begin position="228"/>
        <end position="311"/>
    </location>
</feature>
<protein>
    <recommendedName>
        <fullName evidence="4">B30.2/SPRY domain-containing protein</fullName>
    </recommendedName>
</protein>
<dbReference type="EMBL" id="SNRW01009669">
    <property type="protein sequence ID" value="KAA6377648.1"/>
    <property type="molecule type" value="Genomic_DNA"/>
</dbReference>
<sequence length="499" mass="56834">MTEESLRNSKGATYNGQNEADDAVIISRLIADLVQDNAHLYVPALKLLLDIVLNHLQSKDLVLPQKIIPLLKKFSGNVDGSEEFVLCATILQVVGARCGTQDKTLLAYEIIYPLIQLIHSNDEKQSKSGSKALEELIGENEIIRNSLLQSGFIYIVQRAFALETGYSTFVKSGLLDIVLKLLLSADELDPLASLIPTLEQLKICEHKLLKKQAINILALLNVKGINASQSMQVNNEDLQREIIRERRRADEAEEKITRLELEIQRERFKTQEFAELTQRSEQEKVRKEEELLIMKSENEQLKEQYEILKSKQSQDFPIAIINPDPLEISFSDINGIMKKISKKQDKYNTVSISQVLENGIWSMEAEFKNTKIYATIGIVEDSFNIPPEAYPWNEPSSRHMVVYTSKEYGGSIWQRGKAIDGNTKFKDNQIVRLELDCEKGTLFFFLDDIQQPLYISGIKEKVRFVIFMYYTGATCVIRSLKKLAGPSTVHVAQEREVSW</sequence>
<dbReference type="Gene3D" id="1.25.10.10">
    <property type="entry name" value="Leucine-rich Repeat Variant"/>
    <property type="match status" value="1"/>
</dbReference>
<evidence type="ECO:0000313" key="3">
    <source>
        <dbReference type="Proteomes" id="UP000324800"/>
    </source>
</evidence>
<dbReference type="SUPFAM" id="SSF49899">
    <property type="entry name" value="Concanavalin A-like lectins/glucanases"/>
    <property type="match status" value="1"/>
</dbReference>
<dbReference type="OrthoDB" id="195736at2759"/>
<dbReference type="InterPro" id="IPR011989">
    <property type="entry name" value="ARM-like"/>
</dbReference>
<proteinExistence type="predicted"/>
<gene>
    <name evidence="2" type="ORF">EZS28_026825</name>
</gene>
<comment type="caution">
    <text evidence="2">The sequence shown here is derived from an EMBL/GenBank/DDBJ whole genome shotgun (WGS) entry which is preliminary data.</text>
</comment>
<dbReference type="Proteomes" id="UP000324800">
    <property type="component" value="Unassembled WGS sequence"/>
</dbReference>
<keyword evidence="1" id="KW-0175">Coiled coil</keyword>
<evidence type="ECO:0008006" key="4">
    <source>
        <dbReference type="Google" id="ProtNLM"/>
    </source>
</evidence>
<reference evidence="2 3" key="1">
    <citation type="submission" date="2019-03" db="EMBL/GenBank/DDBJ databases">
        <title>Single cell metagenomics reveals metabolic interactions within the superorganism composed of flagellate Streblomastix strix and complex community of Bacteroidetes bacteria on its surface.</title>
        <authorList>
            <person name="Treitli S.C."/>
            <person name="Kolisko M."/>
            <person name="Husnik F."/>
            <person name="Keeling P."/>
            <person name="Hampl V."/>
        </authorList>
    </citation>
    <scope>NUCLEOTIDE SEQUENCE [LARGE SCALE GENOMIC DNA]</scope>
    <source>
        <strain evidence="2">ST1C</strain>
    </source>
</reference>
<dbReference type="InterPro" id="IPR043136">
    <property type="entry name" value="B30.2/SPRY_sf"/>
</dbReference>
<dbReference type="SUPFAM" id="SSF48371">
    <property type="entry name" value="ARM repeat"/>
    <property type="match status" value="1"/>
</dbReference>
<organism evidence="2 3">
    <name type="scientific">Streblomastix strix</name>
    <dbReference type="NCBI Taxonomy" id="222440"/>
    <lineage>
        <taxon>Eukaryota</taxon>
        <taxon>Metamonada</taxon>
        <taxon>Preaxostyla</taxon>
        <taxon>Oxymonadida</taxon>
        <taxon>Streblomastigidae</taxon>
        <taxon>Streblomastix</taxon>
    </lineage>
</organism>
<evidence type="ECO:0000313" key="2">
    <source>
        <dbReference type="EMBL" id="KAA6377648.1"/>
    </source>
</evidence>
<dbReference type="Gene3D" id="2.60.120.920">
    <property type="match status" value="1"/>
</dbReference>
<dbReference type="InterPro" id="IPR016024">
    <property type="entry name" value="ARM-type_fold"/>
</dbReference>
<dbReference type="InterPro" id="IPR013320">
    <property type="entry name" value="ConA-like_dom_sf"/>
</dbReference>
<accession>A0A5J4V4I6</accession>